<dbReference type="PANTHER" id="PTHR22762:SF166">
    <property type="entry name" value="ALPHA-GLUCOSIDASE"/>
    <property type="match status" value="1"/>
</dbReference>
<evidence type="ECO:0000259" key="8">
    <source>
        <dbReference type="Pfam" id="PF21365"/>
    </source>
</evidence>
<dbReference type="SUPFAM" id="SSF74650">
    <property type="entry name" value="Galactose mutarotase-like"/>
    <property type="match status" value="1"/>
</dbReference>
<feature type="domain" description="Glycoside hydrolase family 31 TIM barrel" evidence="5">
    <location>
        <begin position="255"/>
        <end position="580"/>
    </location>
</feature>
<keyword evidence="10" id="KW-1185">Reference proteome</keyword>
<dbReference type="Gene3D" id="3.20.20.80">
    <property type="entry name" value="Glycosidases"/>
    <property type="match status" value="1"/>
</dbReference>
<dbReference type="GO" id="GO:0016787">
    <property type="term" value="F:hydrolase activity"/>
    <property type="evidence" value="ECO:0007669"/>
    <property type="project" value="UniProtKB-KW"/>
</dbReference>
<reference evidence="9 10" key="1">
    <citation type="submission" date="2023-03" db="EMBL/GenBank/DDBJ databases">
        <title>Bacillus Genome Sequencing.</title>
        <authorList>
            <person name="Dunlap C."/>
        </authorList>
    </citation>
    <scope>NUCLEOTIDE SEQUENCE [LARGE SCALE GENOMIC DNA]</scope>
    <source>
        <strain evidence="9 10">NRS-52</strain>
    </source>
</reference>
<evidence type="ECO:0000259" key="5">
    <source>
        <dbReference type="Pfam" id="PF01055"/>
    </source>
</evidence>
<dbReference type="CDD" id="cd06604">
    <property type="entry name" value="GH31_glucosidase_II_MalA"/>
    <property type="match status" value="1"/>
</dbReference>
<evidence type="ECO:0000256" key="2">
    <source>
        <dbReference type="ARBA" id="ARBA00022801"/>
    </source>
</evidence>
<dbReference type="EMBL" id="JARTLD010000070">
    <property type="protein sequence ID" value="MED5020605.1"/>
    <property type="molecule type" value="Genomic_DNA"/>
</dbReference>
<name>A0ABU6Q0E9_9BACL</name>
<dbReference type="Pfam" id="PF13802">
    <property type="entry name" value="Gal_mutarotas_2"/>
    <property type="match status" value="1"/>
</dbReference>
<dbReference type="InterPro" id="IPR013780">
    <property type="entry name" value="Glyco_hydro_b"/>
</dbReference>
<dbReference type="CDD" id="cd14752">
    <property type="entry name" value="GH31_N"/>
    <property type="match status" value="1"/>
</dbReference>
<keyword evidence="2 4" id="KW-0378">Hydrolase</keyword>
<keyword evidence="3 4" id="KW-0326">Glycosidase</keyword>
<protein>
    <submittedName>
        <fullName evidence="9">Glycoside hydrolase family 31 protein</fullName>
    </submittedName>
</protein>
<evidence type="ECO:0000256" key="3">
    <source>
        <dbReference type="ARBA" id="ARBA00023295"/>
    </source>
</evidence>
<evidence type="ECO:0000313" key="9">
    <source>
        <dbReference type="EMBL" id="MED5020605.1"/>
    </source>
</evidence>
<sequence>MEGSEAIRPDKLGAAAAPEAWKGIGAMTGVERRGDVVICKAERGGAAVLFPAPGIFRIKFFYGGEADLTSTIAIDPAYRQKTESEIQVEETEKSLTLRTSVMEVELEKGSFMLTARDLEGRVISRQTSIAFDPRGGARAVYDMSPESHFYGLGEKSSFLDKRGERYTNWNTDVYAPHMPEIEALYQSIPFLIHMNGGESCGLFLDNPGLTEVDMRSHGVAYTMSCATGAYDLYVIAGPRLKDVVMRYTALTGRIQLPPRWALGYHQSRYSYMDQREVLELARTFREKQIPCDVIYLDIHYMDEYRVFTFDPVRFPDPEGMMKELRAMGIRIVPIVDPGVKNDPKYRIYREGVQQKHFCTKLEGEIYLGEVWPGTSAFPDFTDDRTAAWWGDQHDFYTSYGIEGIWNDMNEPAIFNESKTMDLDVIHRNNGDMKTHEELHNLYGMLMSKATSEGLERHMDNRRPFVLTRAGYAGIQRYAAVWTGDNRSFWEHMALAMPMVLNMGLSGLPFSGPDIGGFAHHTSGELLVRWTQMGVFFPYCRNHSSIDTIRQEPWSFGPATEKILRDYIGLRYRWMPHLYNLFQEASATGLPVIRPLVLEYPDDPKVTNLCDQFLLGDSVLVAPVYRPDTDHRAVYLPEGKWIHYWTGEELEGGRHILAESPLEIMPMYMKAGTILPEGPLKQHADDQADDALAFHVYGAEAREGFAASYSLYEDDGASFDYRQQQFSRLNVSLTGKEGALELSYSYAHREYQADRDRLTFKLHKPGFTACSVEGLASVTEEQLRQGAEGWLLDEASGELIIQVKDGKPSGELIIQVKDGKPSGSLNIFAVK</sequence>
<comment type="similarity">
    <text evidence="1 4">Belongs to the glycosyl hydrolase 31 family.</text>
</comment>
<dbReference type="InterPro" id="IPR000322">
    <property type="entry name" value="Glyco_hydro_31_TIM"/>
</dbReference>
<evidence type="ECO:0000313" key="10">
    <source>
        <dbReference type="Proteomes" id="UP001343257"/>
    </source>
</evidence>
<dbReference type="Gene3D" id="2.60.40.1760">
    <property type="entry name" value="glycosyl hydrolase (family 31)"/>
    <property type="match status" value="1"/>
</dbReference>
<dbReference type="InterPro" id="IPR017853">
    <property type="entry name" value="GH"/>
</dbReference>
<organism evidence="9 10">
    <name type="scientific">Paenibacillus chibensis</name>
    <dbReference type="NCBI Taxonomy" id="59846"/>
    <lineage>
        <taxon>Bacteria</taxon>
        <taxon>Bacillati</taxon>
        <taxon>Bacillota</taxon>
        <taxon>Bacilli</taxon>
        <taxon>Bacillales</taxon>
        <taxon>Paenibacillaceae</taxon>
        <taxon>Paenibacillus</taxon>
    </lineage>
</organism>
<dbReference type="InterPro" id="IPR030458">
    <property type="entry name" value="Glyco_hydro_31_AS"/>
</dbReference>
<dbReference type="SUPFAM" id="SSF51011">
    <property type="entry name" value="Glycosyl hydrolase domain"/>
    <property type="match status" value="1"/>
</dbReference>
<dbReference type="SUPFAM" id="SSF51445">
    <property type="entry name" value="(Trans)glycosidases"/>
    <property type="match status" value="1"/>
</dbReference>
<dbReference type="PANTHER" id="PTHR22762">
    <property type="entry name" value="ALPHA-GLUCOSIDASE"/>
    <property type="match status" value="1"/>
</dbReference>
<accession>A0ABU6Q0E9</accession>
<feature type="domain" description="Glycoside hydrolase family 31 N-terminal" evidence="6">
    <location>
        <begin position="49"/>
        <end position="213"/>
    </location>
</feature>
<evidence type="ECO:0000259" key="7">
    <source>
        <dbReference type="Pfam" id="PF17137"/>
    </source>
</evidence>
<evidence type="ECO:0000256" key="4">
    <source>
        <dbReference type="RuleBase" id="RU361185"/>
    </source>
</evidence>
<dbReference type="Pfam" id="PF21365">
    <property type="entry name" value="Glyco_hydro_31_3rd"/>
    <property type="match status" value="1"/>
</dbReference>
<dbReference type="InterPro" id="IPR048395">
    <property type="entry name" value="Glyco_hydro_31_C"/>
</dbReference>
<dbReference type="Pfam" id="PF01055">
    <property type="entry name" value="Glyco_hydro_31_2nd"/>
    <property type="match status" value="1"/>
</dbReference>
<dbReference type="RefSeq" id="WP_328282060.1">
    <property type="nucleotide sequence ID" value="NZ_JARTLD010000070.1"/>
</dbReference>
<evidence type="ECO:0000259" key="6">
    <source>
        <dbReference type="Pfam" id="PF13802"/>
    </source>
</evidence>
<gene>
    <name evidence="9" type="ORF">P9847_25430</name>
</gene>
<dbReference type="Pfam" id="PF17137">
    <property type="entry name" value="DUF5110"/>
    <property type="match status" value="1"/>
</dbReference>
<feature type="domain" description="DUF5110" evidence="7">
    <location>
        <begin position="691"/>
        <end position="763"/>
    </location>
</feature>
<dbReference type="Proteomes" id="UP001343257">
    <property type="component" value="Unassembled WGS sequence"/>
</dbReference>
<dbReference type="InterPro" id="IPR033403">
    <property type="entry name" value="DUF5110"/>
</dbReference>
<dbReference type="PROSITE" id="PS00129">
    <property type="entry name" value="GLYCOSYL_HYDROL_F31_1"/>
    <property type="match status" value="1"/>
</dbReference>
<dbReference type="InterPro" id="IPR025887">
    <property type="entry name" value="Glyco_hydro_31_N_dom"/>
</dbReference>
<dbReference type="InterPro" id="IPR011013">
    <property type="entry name" value="Gal_mutarotase_sf_dom"/>
</dbReference>
<evidence type="ECO:0000256" key="1">
    <source>
        <dbReference type="ARBA" id="ARBA00007806"/>
    </source>
</evidence>
<dbReference type="Gene3D" id="2.60.40.1180">
    <property type="entry name" value="Golgi alpha-mannosidase II"/>
    <property type="match status" value="2"/>
</dbReference>
<feature type="domain" description="Glycosyl hydrolase family 31 C-terminal" evidence="8">
    <location>
        <begin position="588"/>
        <end position="674"/>
    </location>
</feature>
<comment type="caution">
    <text evidence="9">The sequence shown here is derived from an EMBL/GenBank/DDBJ whole genome shotgun (WGS) entry which is preliminary data.</text>
</comment>
<proteinExistence type="inferred from homology"/>